<protein>
    <submittedName>
        <fullName evidence="2">Putative lipoprotein</fullName>
    </submittedName>
</protein>
<keyword evidence="3" id="KW-1185">Reference proteome</keyword>
<accession>B1G320</accession>
<name>B1G320_PARG4</name>
<evidence type="ECO:0000259" key="1">
    <source>
        <dbReference type="Pfam" id="PF13590"/>
    </source>
</evidence>
<dbReference type="Pfam" id="PF13590">
    <property type="entry name" value="DUF4136"/>
    <property type="match status" value="1"/>
</dbReference>
<evidence type="ECO:0000313" key="3">
    <source>
        <dbReference type="Proteomes" id="UP000005045"/>
    </source>
</evidence>
<gene>
    <name evidence="2" type="ORF">BgramDRAFT_3724</name>
</gene>
<dbReference type="Proteomes" id="UP000005045">
    <property type="component" value="Unassembled WGS sequence"/>
</dbReference>
<proteinExistence type="predicted"/>
<evidence type="ECO:0000313" key="2">
    <source>
        <dbReference type="EMBL" id="EDT09346.1"/>
    </source>
</evidence>
<feature type="domain" description="DUF4136" evidence="1">
    <location>
        <begin position="55"/>
        <end position="194"/>
    </location>
</feature>
<comment type="caution">
    <text evidence="2">The sequence shown here is derived from an EMBL/GenBank/DDBJ whole genome shotgun (WGS) entry which is preliminary data.</text>
</comment>
<dbReference type="InterPro" id="IPR025411">
    <property type="entry name" value="DUF4136"/>
</dbReference>
<sequence length="224" mass="24063">MACEHATYRSEERTVKAVKAVKGLNAILIGALLTAATLAGCTGMHADVHTATPATALPGERTYSFARMPTQGAQGAQSDHAQVETQLRDELAKQGFADTADRPAHYVLSVGYETRPAEIGVDRSDCTAGDCGPQSGAPFSLFGARAYRHTLTLRFFERASGREIYKVSAASTDRDADPLRATPSLIKSALAQFPFDAPADWRVKLRMDKARGVPDVVSVEPLKK</sequence>
<organism evidence="2 3">
    <name type="scientific">Paraburkholderia graminis (strain ATCC 700544 / DSM 17151 / LMG 18924 / NCIMB 13744 / C4D1M)</name>
    <dbReference type="NCBI Taxonomy" id="396598"/>
    <lineage>
        <taxon>Bacteria</taxon>
        <taxon>Pseudomonadati</taxon>
        <taxon>Pseudomonadota</taxon>
        <taxon>Betaproteobacteria</taxon>
        <taxon>Burkholderiales</taxon>
        <taxon>Burkholderiaceae</taxon>
        <taxon>Paraburkholderia</taxon>
    </lineage>
</organism>
<dbReference type="AlphaFoldDB" id="B1G320"/>
<dbReference type="RefSeq" id="WP_006050293.1">
    <property type="nucleotide sequence ID" value="NZ_ABLD01000011.1"/>
</dbReference>
<dbReference type="EMBL" id="ABLD01000011">
    <property type="protein sequence ID" value="EDT09346.1"/>
    <property type="molecule type" value="Genomic_DNA"/>
</dbReference>
<dbReference type="OrthoDB" id="9026125at2"/>
<reference evidence="2 3" key="1">
    <citation type="submission" date="2008-03" db="EMBL/GenBank/DDBJ databases">
        <title>Sequencing of the draft genome and assembly of Burkholderia graminis C4D1M.</title>
        <authorList>
            <consortium name="US DOE Joint Genome Institute (JGI-PGF)"/>
            <person name="Copeland A."/>
            <person name="Lucas S."/>
            <person name="Lapidus A."/>
            <person name="Glavina del Rio T."/>
            <person name="Dalin E."/>
            <person name="Tice H."/>
            <person name="Bruce D."/>
            <person name="Goodwin L."/>
            <person name="Pitluck S."/>
            <person name="Larimer F."/>
            <person name="Land M.L."/>
            <person name="Hauser L."/>
            <person name="Tiedje J."/>
            <person name="Richardson P."/>
        </authorList>
    </citation>
    <scope>NUCLEOTIDE SEQUENCE [LARGE SCALE GENOMIC DNA]</scope>
    <source>
        <strain evidence="3">ATCC 700544 / DSM 17151 / LMG 18924 / NCIMB 13744 / C4D1M</strain>
    </source>
</reference>
<keyword evidence="2" id="KW-0449">Lipoprotein</keyword>